<comment type="caution">
    <text evidence="1">The sequence shown here is derived from an EMBL/GenBank/DDBJ whole genome shotgun (WGS) entry which is preliminary data.</text>
</comment>
<gene>
    <name evidence="1" type="ORF">HMPREF0083_03362</name>
</gene>
<dbReference type="EMBL" id="AWSJ01000200">
    <property type="protein sequence ID" value="ERI08634.1"/>
    <property type="molecule type" value="Genomic_DNA"/>
</dbReference>
<dbReference type="AlphaFoldDB" id="U1WJ65"/>
<proteinExistence type="predicted"/>
<name>U1WJ65_ANEAE</name>
<reference evidence="1 2" key="1">
    <citation type="submission" date="2013-08" db="EMBL/GenBank/DDBJ databases">
        <authorList>
            <person name="Weinstock G."/>
            <person name="Sodergren E."/>
            <person name="Wylie T."/>
            <person name="Fulton L."/>
            <person name="Fulton R."/>
            <person name="Fronick C."/>
            <person name="O'Laughlin M."/>
            <person name="Godfrey J."/>
            <person name="Miner T."/>
            <person name="Herter B."/>
            <person name="Appelbaum E."/>
            <person name="Cordes M."/>
            <person name="Lek S."/>
            <person name="Wollam A."/>
            <person name="Pepin K.H."/>
            <person name="Palsikar V.B."/>
            <person name="Mitreva M."/>
            <person name="Wilson R.K."/>
        </authorList>
    </citation>
    <scope>NUCLEOTIDE SEQUENCE [LARGE SCALE GENOMIC DNA]</scope>
    <source>
        <strain evidence="1 2">ATCC 12856</strain>
    </source>
</reference>
<sequence>MFQIPAGLSLKFFPDSFITKNRRNLPQLKQKTLIQDISPP</sequence>
<protein>
    <submittedName>
        <fullName evidence="1">Uncharacterized protein</fullName>
    </submittedName>
</protein>
<evidence type="ECO:0000313" key="1">
    <source>
        <dbReference type="EMBL" id="ERI08634.1"/>
    </source>
</evidence>
<dbReference type="Proteomes" id="UP000016511">
    <property type="component" value="Unassembled WGS sequence"/>
</dbReference>
<dbReference type="HOGENOM" id="CLU_3284028_0_0_9"/>
<keyword evidence="2" id="KW-1185">Reference proteome</keyword>
<evidence type="ECO:0000313" key="2">
    <source>
        <dbReference type="Proteomes" id="UP000016511"/>
    </source>
</evidence>
<accession>U1WJ65</accession>
<organism evidence="1 2">
    <name type="scientific">Aneurinibacillus aneurinilyticus ATCC 12856</name>
    <dbReference type="NCBI Taxonomy" id="649747"/>
    <lineage>
        <taxon>Bacteria</taxon>
        <taxon>Bacillati</taxon>
        <taxon>Bacillota</taxon>
        <taxon>Bacilli</taxon>
        <taxon>Bacillales</taxon>
        <taxon>Paenibacillaceae</taxon>
        <taxon>Aneurinibacillus group</taxon>
        <taxon>Aneurinibacillus</taxon>
    </lineage>
</organism>